<evidence type="ECO:0000256" key="1">
    <source>
        <dbReference type="SAM" id="MobiDB-lite"/>
    </source>
</evidence>
<evidence type="ECO:0000313" key="3">
    <source>
        <dbReference type="Proteomes" id="UP000052978"/>
    </source>
</evidence>
<accession>S7Q0I2</accession>
<gene>
    <name evidence="2" type="ORF">D623_10011592</name>
</gene>
<keyword evidence="2" id="KW-0378">Hydrolase</keyword>
<dbReference type="GO" id="GO:0003723">
    <property type="term" value="F:RNA binding"/>
    <property type="evidence" value="ECO:0007669"/>
    <property type="project" value="TreeGrafter"/>
</dbReference>
<protein>
    <submittedName>
        <fullName evidence="2">Putative pre-mRNA-splicing factor ATP-dependent RNA helicase DHX32</fullName>
    </submittedName>
</protein>
<keyword evidence="3" id="KW-1185">Reference proteome</keyword>
<proteinExistence type="predicted"/>
<name>S7Q0I2_MYOBR</name>
<dbReference type="AlphaFoldDB" id="S7Q0I2"/>
<reference evidence="2 3" key="1">
    <citation type="journal article" date="2013" name="Nat. Commun.">
        <title>Genome analysis reveals insights into physiology and longevity of the Brandt's bat Myotis brandtii.</title>
        <authorList>
            <person name="Seim I."/>
            <person name="Fang X."/>
            <person name="Xiong Z."/>
            <person name="Lobanov A.V."/>
            <person name="Huang Z."/>
            <person name="Ma S."/>
            <person name="Feng Y."/>
            <person name="Turanov A.A."/>
            <person name="Zhu Y."/>
            <person name="Lenz T.L."/>
            <person name="Gerashchenko M.V."/>
            <person name="Fan D."/>
            <person name="Hee Yim S."/>
            <person name="Yao X."/>
            <person name="Jordan D."/>
            <person name="Xiong Y."/>
            <person name="Ma Y."/>
            <person name="Lyapunov A.N."/>
            <person name="Chen G."/>
            <person name="Kulakova O.I."/>
            <person name="Sun Y."/>
            <person name="Lee S.G."/>
            <person name="Bronson R.T."/>
            <person name="Moskalev A.A."/>
            <person name="Sunyaev S.R."/>
            <person name="Zhang G."/>
            <person name="Krogh A."/>
            <person name="Wang J."/>
            <person name="Gladyshev V.N."/>
        </authorList>
    </citation>
    <scope>NUCLEOTIDE SEQUENCE [LARGE SCALE GENOMIC DNA]</scope>
</reference>
<keyword evidence="2" id="KW-0347">Helicase</keyword>
<dbReference type="InterPro" id="IPR027417">
    <property type="entry name" value="P-loop_NTPase"/>
</dbReference>
<dbReference type="PANTHER" id="PTHR18934:SF88">
    <property type="entry name" value="PRE-MRNA-SPLICING FACTOR ATP-DEPENDENT RNA HELICASE DHX32-RELATED"/>
    <property type="match status" value="1"/>
</dbReference>
<dbReference type="PANTHER" id="PTHR18934">
    <property type="entry name" value="ATP-DEPENDENT RNA HELICASE"/>
    <property type="match status" value="1"/>
</dbReference>
<keyword evidence="2" id="KW-0547">Nucleotide-binding</keyword>
<dbReference type="GO" id="GO:0004386">
    <property type="term" value="F:helicase activity"/>
    <property type="evidence" value="ECO:0007669"/>
    <property type="project" value="UniProtKB-KW"/>
</dbReference>
<dbReference type="GO" id="GO:0005681">
    <property type="term" value="C:spliceosomal complex"/>
    <property type="evidence" value="ECO:0007669"/>
    <property type="project" value="TreeGrafter"/>
</dbReference>
<dbReference type="Gene3D" id="3.40.50.300">
    <property type="entry name" value="P-loop containing nucleotide triphosphate hydrolases"/>
    <property type="match status" value="1"/>
</dbReference>
<feature type="region of interest" description="Disordered" evidence="1">
    <location>
        <begin position="1"/>
        <end position="29"/>
    </location>
</feature>
<keyword evidence="2" id="KW-0067">ATP-binding</keyword>
<dbReference type="Proteomes" id="UP000052978">
    <property type="component" value="Unassembled WGS sequence"/>
</dbReference>
<sequence length="288" mass="32143">MEEEELECPDSSSERRYFPESLDSSDGEEEGLLACEDLELNPFDGLPYSSRYYKLLREREALPIWTEKYSFMENLLQSQVVIVSGDAKCGKSSQVPQWCAEYCLSVHYQHGGVVCTQAHKQPAVQLALRVADEMDVNIGHEVGYVIPFENCCTSETILRYCTDDMLQREMMSSPFLASYGVIVLDDIQERSIATDVLLGLLKGVLLARPELKLVINTPPLLLSKLSAHYGDVPLVEVPSRRPVEVVHLSGAPEAALESVLRLILEIHHSGEKGDIVVFLACEQVSNKI</sequence>
<evidence type="ECO:0000313" key="2">
    <source>
        <dbReference type="EMBL" id="EPQ16798.1"/>
    </source>
</evidence>
<organism evidence="2 3">
    <name type="scientific">Myotis brandtii</name>
    <name type="common">Brandt's bat</name>
    <dbReference type="NCBI Taxonomy" id="109478"/>
    <lineage>
        <taxon>Eukaryota</taxon>
        <taxon>Metazoa</taxon>
        <taxon>Chordata</taxon>
        <taxon>Craniata</taxon>
        <taxon>Vertebrata</taxon>
        <taxon>Euteleostomi</taxon>
        <taxon>Mammalia</taxon>
        <taxon>Eutheria</taxon>
        <taxon>Laurasiatheria</taxon>
        <taxon>Chiroptera</taxon>
        <taxon>Yangochiroptera</taxon>
        <taxon>Vespertilionidae</taxon>
        <taxon>Myotis</taxon>
    </lineage>
</organism>
<dbReference type="FunFam" id="3.40.50.300:FF:001007">
    <property type="entry name" value="putative pre-mRNA-splicing factor ATP-dependent RNA helicase DHX32"/>
    <property type="match status" value="1"/>
</dbReference>
<dbReference type="SUPFAM" id="SSF52540">
    <property type="entry name" value="P-loop containing nucleoside triphosphate hydrolases"/>
    <property type="match status" value="1"/>
</dbReference>
<dbReference type="EMBL" id="KE164303">
    <property type="protein sequence ID" value="EPQ16798.1"/>
    <property type="molecule type" value="Genomic_DNA"/>
</dbReference>